<comment type="caution">
    <text evidence="2">The sequence shown here is derived from an EMBL/GenBank/DDBJ whole genome shotgun (WGS) entry which is preliminary data.</text>
</comment>
<evidence type="ECO:0000313" key="3">
    <source>
        <dbReference type="Proteomes" id="UP001597229"/>
    </source>
</evidence>
<protein>
    <submittedName>
        <fullName evidence="2">Abortive infection family protein</fullName>
    </submittedName>
</protein>
<gene>
    <name evidence="2" type="ORF">ACFQ3F_14310</name>
</gene>
<evidence type="ECO:0000259" key="1">
    <source>
        <dbReference type="Pfam" id="PF14355"/>
    </source>
</evidence>
<dbReference type="EMBL" id="JBHTLX010000020">
    <property type="protein sequence ID" value="MFD1248970.1"/>
    <property type="molecule type" value="Genomic_DNA"/>
</dbReference>
<dbReference type="Proteomes" id="UP001597229">
    <property type="component" value="Unassembled WGS sequence"/>
</dbReference>
<feature type="domain" description="Abortive infection protein-like C-terminal" evidence="1">
    <location>
        <begin position="81"/>
        <end position="155"/>
    </location>
</feature>
<name>A0ABW3W332_9ACTN</name>
<dbReference type="RefSeq" id="WP_367917170.1">
    <property type="nucleotide sequence ID" value="NZ_BAABAC010000003.1"/>
</dbReference>
<accession>A0ABW3W332</accession>
<dbReference type="InterPro" id="IPR026001">
    <property type="entry name" value="Abi-like_C"/>
</dbReference>
<evidence type="ECO:0000313" key="2">
    <source>
        <dbReference type="EMBL" id="MFD1248970.1"/>
    </source>
</evidence>
<proteinExistence type="predicted"/>
<organism evidence="2 3">
    <name type="scientific">Nocardioides ginsengisoli</name>
    <dbReference type="NCBI Taxonomy" id="363868"/>
    <lineage>
        <taxon>Bacteria</taxon>
        <taxon>Bacillati</taxon>
        <taxon>Actinomycetota</taxon>
        <taxon>Actinomycetes</taxon>
        <taxon>Propionibacteriales</taxon>
        <taxon>Nocardioidaceae</taxon>
        <taxon>Nocardioides</taxon>
    </lineage>
</organism>
<reference evidence="3" key="1">
    <citation type="journal article" date="2019" name="Int. J. Syst. Evol. Microbiol.">
        <title>The Global Catalogue of Microorganisms (GCM) 10K type strain sequencing project: providing services to taxonomists for standard genome sequencing and annotation.</title>
        <authorList>
            <consortium name="The Broad Institute Genomics Platform"/>
            <consortium name="The Broad Institute Genome Sequencing Center for Infectious Disease"/>
            <person name="Wu L."/>
            <person name="Ma J."/>
        </authorList>
    </citation>
    <scope>NUCLEOTIDE SEQUENCE [LARGE SCALE GENOMIC DNA]</scope>
    <source>
        <strain evidence="3">CCUG 52478</strain>
    </source>
</reference>
<sequence length="334" mass="36664">MTLRFYLSVGEPLFLARPTGVRDENWDAVEDAVGRLHRAIDADDLRLSIGCSKELIECVAKIVLELRGEVVSNNEKFGPVLDRAHRALGRKPSETPEGLAALRDISQAMRTLAGKVGDLRNVVGTGHGRAAVPSADLEVALLSVEAATSWARWALRRLGVILENSPTQLASDLVDGAIFTRGVLTRRLQDAGLPSLEESDQRLLGLSVARRAQSDTFLVQEEGVERCAESDDLEAWPLPYREGLVEGLVYDRIGRFDLSLWGVRQLAQLIVTSGPRDLLTSPLEGAMTANLGERLGDDDYRSKCLELLDELMPSIPDTASTAWKALRDRTEIPF</sequence>
<keyword evidence="3" id="KW-1185">Reference proteome</keyword>
<dbReference type="Pfam" id="PF14355">
    <property type="entry name" value="Abi_C"/>
    <property type="match status" value="1"/>
</dbReference>